<evidence type="ECO:0000313" key="2">
    <source>
        <dbReference type="Proteomes" id="UP000054485"/>
    </source>
</evidence>
<dbReference type="EMBL" id="KN835597">
    <property type="protein sequence ID" value="KIK35691.1"/>
    <property type="molecule type" value="Genomic_DNA"/>
</dbReference>
<protein>
    <submittedName>
        <fullName evidence="1">Uncharacterized protein</fullName>
    </submittedName>
</protein>
<evidence type="ECO:0000313" key="1">
    <source>
        <dbReference type="EMBL" id="KIK35691.1"/>
    </source>
</evidence>
<dbReference type="HOGENOM" id="CLU_2484827_0_0_1"/>
<dbReference type="InParanoid" id="A0A0D0A1P7"/>
<accession>A0A0D0A1P7</accession>
<sequence>MRLNCDDDRRMDWNQYIALTRRTRPLHRTTTFRFYLPPSSSSNHLSPGSQSLTLEVVANLLCFISTHEPSPTLYISSSDRCRDLVNR</sequence>
<dbReference type="AlphaFoldDB" id="A0A0D0A1P7"/>
<proteinExistence type="predicted"/>
<organism evidence="1 2">
    <name type="scientific">Suillus luteus UH-Slu-Lm8-n1</name>
    <dbReference type="NCBI Taxonomy" id="930992"/>
    <lineage>
        <taxon>Eukaryota</taxon>
        <taxon>Fungi</taxon>
        <taxon>Dikarya</taxon>
        <taxon>Basidiomycota</taxon>
        <taxon>Agaricomycotina</taxon>
        <taxon>Agaricomycetes</taxon>
        <taxon>Agaricomycetidae</taxon>
        <taxon>Boletales</taxon>
        <taxon>Suillineae</taxon>
        <taxon>Suillaceae</taxon>
        <taxon>Suillus</taxon>
    </lineage>
</organism>
<reference evidence="1 2" key="1">
    <citation type="submission" date="2014-04" db="EMBL/GenBank/DDBJ databases">
        <authorList>
            <consortium name="DOE Joint Genome Institute"/>
            <person name="Kuo A."/>
            <person name="Ruytinx J."/>
            <person name="Rineau F."/>
            <person name="Colpaert J."/>
            <person name="Kohler A."/>
            <person name="Nagy L.G."/>
            <person name="Floudas D."/>
            <person name="Copeland A."/>
            <person name="Barry K.W."/>
            <person name="Cichocki N."/>
            <person name="Veneault-Fourrey C."/>
            <person name="LaButti K."/>
            <person name="Lindquist E.A."/>
            <person name="Lipzen A."/>
            <person name="Lundell T."/>
            <person name="Morin E."/>
            <person name="Murat C."/>
            <person name="Sun H."/>
            <person name="Tunlid A."/>
            <person name="Henrissat B."/>
            <person name="Grigoriev I.V."/>
            <person name="Hibbett D.S."/>
            <person name="Martin F."/>
            <person name="Nordberg H.P."/>
            <person name="Cantor M.N."/>
            <person name="Hua S.X."/>
        </authorList>
    </citation>
    <scope>NUCLEOTIDE SEQUENCE [LARGE SCALE GENOMIC DNA]</scope>
    <source>
        <strain evidence="1 2">UH-Slu-Lm8-n1</strain>
    </source>
</reference>
<gene>
    <name evidence="1" type="ORF">CY34DRAFT_811950</name>
</gene>
<keyword evidence="2" id="KW-1185">Reference proteome</keyword>
<name>A0A0D0A1P7_9AGAM</name>
<dbReference type="Proteomes" id="UP000054485">
    <property type="component" value="Unassembled WGS sequence"/>
</dbReference>
<reference evidence="2" key="2">
    <citation type="submission" date="2015-01" db="EMBL/GenBank/DDBJ databases">
        <title>Evolutionary Origins and Diversification of the Mycorrhizal Mutualists.</title>
        <authorList>
            <consortium name="DOE Joint Genome Institute"/>
            <consortium name="Mycorrhizal Genomics Consortium"/>
            <person name="Kohler A."/>
            <person name="Kuo A."/>
            <person name="Nagy L.G."/>
            <person name="Floudas D."/>
            <person name="Copeland A."/>
            <person name="Barry K.W."/>
            <person name="Cichocki N."/>
            <person name="Veneault-Fourrey C."/>
            <person name="LaButti K."/>
            <person name="Lindquist E.A."/>
            <person name="Lipzen A."/>
            <person name="Lundell T."/>
            <person name="Morin E."/>
            <person name="Murat C."/>
            <person name="Riley R."/>
            <person name="Ohm R."/>
            <person name="Sun H."/>
            <person name="Tunlid A."/>
            <person name="Henrissat B."/>
            <person name="Grigoriev I.V."/>
            <person name="Hibbett D.S."/>
            <person name="Martin F."/>
        </authorList>
    </citation>
    <scope>NUCLEOTIDE SEQUENCE [LARGE SCALE GENOMIC DNA]</scope>
    <source>
        <strain evidence="2">UH-Slu-Lm8-n1</strain>
    </source>
</reference>